<evidence type="ECO:0000313" key="13">
    <source>
        <dbReference type="Proteomes" id="UP000054383"/>
    </source>
</evidence>
<dbReference type="EMBL" id="CVMT01000007">
    <property type="protein sequence ID" value="CRG90272.1"/>
    <property type="molecule type" value="Genomic_DNA"/>
</dbReference>
<evidence type="ECO:0000256" key="3">
    <source>
        <dbReference type="ARBA" id="ARBA00009352"/>
    </source>
</evidence>
<evidence type="ECO:0000256" key="5">
    <source>
        <dbReference type="ARBA" id="ARBA00022884"/>
    </source>
</evidence>
<dbReference type="InterPro" id="IPR034652">
    <property type="entry name" value="SRP68-RBD"/>
</dbReference>
<dbReference type="PIRSF" id="PIRSF038995">
    <property type="entry name" value="SRP68"/>
    <property type="match status" value="1"/>
</dbReference>
<keyword evidence="4 10" id="KW-0963">Cytoplasm</keyword>
<dbReference type="GO" id="GO:0005786">
    <property type="term" value="C:signal recognition particle, endoplasmic reticulum targeting"/>
    <property type="evidence" value="ECO:0007669"/>
    <property type="project" value="UniProtKB-KW"/>
</dbReference>
<dbReference type="Proteomes" id="UP000054383">
    <property type="component" value="Unassembled WGS sequence"/>
</dbReference>
<evidence type="ECO:0000256" key="8">
    <source>
        <dbReference type="ARBA" id="ARBA00023274"/>
    </source>
</evidence>
<evidence type="ECO:0000256" key="2">
    <source>
        <dbReference type="ARBA" id="ARBA00004604"/>
    </source>
</evidence>
<feature type="compositionally biased region" description="Polar residues" evidence="11">
    <location>
        <begin position="580"/>
        <end position="591"/>
    </location>
</feature>
<evidence type="ECO:0000256" key="4">
    <source>
        <dbReference type="ARBA" id="ARBA00022490"/>
    </source>
</evidence>
<dbReference type="GO" id="GO:0005730">
    <property type="term" value="C:nucleolus"/>
    <property type="evidence" value="ECO:0007669"/>
    <property type="project" value="UniProtKB-SubCell"/>
</dbReference>
<evidence type="ECO:0000256" key="10">
    <source>
        <dbReference type="PIRNR" id="PIRNR038995"/>
    </source>
</evidence>
<sequence>MDITDLFFSRREESLLSGDYNSYRVQTTRRLHTVRKKLGRTTPRGRKYTAQAPVSPEDVASNSEFAHLLILSAERAWAQAMHMKATHSADPSAKGVVGPTRRHIITRLNKASKYAEQLVSVLKEQSLSQASDIDLLEAHAYLALLLGTLFTEKQRWDECLRHFSVARIIYTALGQNAKKEAFRDLVSVTIDPSLRYAAYQLRLPRSKPLPSLAIENFPKDVEIRAELEKVDPNCLTEDVAGTTKLATGEVQQLPENISWRSRSVPIEDASIAQVLAAAAAAETKLSSFLSERPSASYKEKAAAYDAVILASQEAVDATKTALDDLSNEGIEQGDRRMQALQVIRTAVNHSLIGWRVGRNRVLTGDSDGLSLETDDAKPDSRRQSGKRSNNGKFVSHLRERVALYDSTLQSLEFVRDLPGVAGDSEFVQELETKRSYFRSLRCIAIGRSHSLQGNAENGLALFSRANELAKATLAKQKGTATALEGPTKLDISSGQIQALVVTSESLVAQHRGLASLNRLAEKRNDSTGFQTPLIHRMDEYAAQDLDLNNLVSFPPKMQPIPAKPLFLDVAWNYIQYPQEGKQQAAESQPTKGETGGRRGWFGFGR</sequence>
<dbReference type="PANTHER" id="PTHR12860">
    <property type="entry name" value="SIGNAL RECOGNITION PARTICLE 68 KDA PROTEIN"/>
    <property type="match status" value="1"/>
</dbReference>
<evidence type="ECO:0000256" key="6">
    <source>
        <dbReference type="ARBA" id="ARBA00023135"/>
    </source>
</evidence>
<proteinExistence type="inferred from homology"/>
<dbReference type="CDD" id="cd15481">
    <property type="entry name" value="SRP68-RBD"/>
    <property type="match status" value="1"/>
</dbReference>
<dbReference type="GO" id="GO:0008312">
    <property type="term" value="F:7S RNA binding"/>
    <property type="evidence" value="ECO:0007669"/>
    <property type="project" value="InterPro"/>
</dbReference>
<comment type="function">
    <text evidence="10">Component of the signal recognition particle (SRP) complex, a ribonucleoprotein complex that mediates the cotranslational targeting of secretory and membrane proteins to the endoplasmic reticulum (ER). The SRP complex interacts with the signal sequence in nascent secretory and membrane proteins and directs them to the membrane of the ER.</text>
</comment>
<dbReference type="GO" id="GO:0030942">
    <property type="term" value="F:endoplasmic reticulum signal peptide binding"/>
    <property type="evidence" value="ECO:0007669"/>
    <property type="project" value="InterPro"/>
</dbReference>
<keyword evidence="5 10" id="KW-0694">RNA-binding</keyword>
<comment type="subcellular location">
    <subcellularLocation>
        <location evidence="1 10">Cytoplasm</location>
    </subcellularLocation>
    <subcellularLocation>
        <location evidence="2">Nucleus</location>
        <location evidence="2">Nucleolus</location>
    </subcellularLocation>
</comment>
<evidence type="ECO:0000313" key="12">
    <source>
        <dbReference type="EMBL" id="CRG90272.1"/>
    </source>
</evidence>
<dbReference type="Gene3D" id="1.10.3450.40">
    <property type="entry name" value="Signal recognition particle, SRP68 subunit, RNA-binding domain"/>
    <property type="match status" value="1"/>
</dbReference>
<organism evidence="12 13">
    <name type="scientific">Talaromyces islandicus</name>
    <name type="common">Penicillium islandicum</name>
    <dbReference type="NCBI Taxonomy" id="28573"/>
    <lineage>
        <taxon>Eukaryota</taxon>
        <taxon>Fungi</taxon>
        <taxon>Dikarya</taxon>
        <taxon>Ascomycota</taxon>
        <taxon>Pezizomycotina</taxon>
        <taxon>Eurotiomycetes</taxon>
        <taxon>Eurotiomycetidae</taxon>
        <taxon>Eurotiales</taxon>
        <taxon>Trichocomaceae</taxon>
        <taxon>Talaromyces</taxon>
        <taxon>Talaromyces sect. Islandici</taxon>
    </lineage>
</organism>
<dbReference type="GO" id="GO:0006614">
    <property type="term" value="P:SRP-dependent cotranslational protein targeting to membrane"/>
    <property type="evidence" value="ECO:0007669"/>
    <property type="project" value="InterPro"/>
</dbReference>
<dbReference type="InterPro" id="IPR038253">
    <property type="entry name" value="SRP68_N_sf"/>
</dbReference>
<keyword evidence="8 10" id="KW-0687">Ribonucleoprotein</keyword>
<protein>
    <recommendedName>
        <fullName evidence="9 10">Signal recognition particle subunit SRP68</fullName>
        <shortName evidence="10">SRP68</shortName>
    </recommendedName>
</protein>
<dbReference type="InterPro" id="IPR026258">
    <property type="entry name" value="SRP68"/>
</dbReference>
<reference evidence="12 13" key="1">
    <citation type="submission" date="2015-04" db="EMBL/GenBank/DDBJ databases">
        <authorList>
            <person name="Syromyatnikov M.Y."/>
            <person name="Popov V.N."/>
        </authorList>
    </citation>
    <scope>NUCLEOTIDE SEQUENCE [LARGE SCALE GENOMIC DNA]</scope>
    <source>
        <strain evidence="12">WF-38-12</strain>
    </source>
</reference>
<feature type="region of interest" description="Disordered" evidence="11">
    <location>
        <begin position="580"/>
        <end position="605"/>
    </location>
</feature>
<gene>
    <name evidence="12" type="ORF">PISL3812_07315</name>
</gene>
<dbReference type="PANTHER" id="PTHR12860:SF0">
    <property type="entry name" value="SIGNAL RECOGNITION PARTICLE SUBUNIT SRP68"/>
    <property type="match status" value="1"/>
</dbReference>
<dbReference type="OrthoDB" id="10255118at2759"/>
<accession>A0A0U1M4F3</accession>
<keyword evidence="7" id="KW-0539">Nucleus</keyword>
<keyword evidence="13" id="KW-1185">Reference proteome</keyword>
<evidence type="ECO:0000256" key="1">
    <source>
        <dbReference type="ARBA" id="ARBA00004496"/>
    </source>
</evidence>
<comment type="similarity">
    <text evidence="3 10">Belongs to the SRP68 family.</text>
</comment>
<dbReference type="GO" id="GO:0005047">
    <property type="term" value="F:signal recognition particle binding"/>
    <property type="evidence" value="ECO:0007669"/>
    <property type="project" value="InterPro"/>
</dbReference>
<dbReference type="AlphaFoldDB" id="A0A0U1M4F3"/>
<dbReference type="OMA" id="NYDLISW"/>
<evidence type="ECO:0000256" key="9">
    <source>
        <dbReference type="ARBA" id="ARBA00029498"/>
    </source>
</evidence>
<evidence type="ECO:0000256" key="11">
    <source>
        <dbReference type="SAM" id="MobiDB-lite"/>
    </source>
</evidence>
<feature type="region of interest" description="Disordered" evidence="11">
    <location>
        <begin position="367"/>
        <end position="391"/>
    </location>
</feature>
<evidence type="ECO:0000256" key="7">
    <source>
        <dbReference type="ARBA" id="ARBA00023242"/>
    </source>
</evidence>
<name>A0A0U1M4F3_TALIS</name>
<dbReference type="Pfam" id="PF16969">
    <property type="entry name" value="SRP68"/>
    <property type="match status" value="1"/>
</dbReference>
<keyword evidence="6 10" id="KW-0733">Signal recognition particle</keyword>
<dbReference type="STRING" id="28573.A0A0U1M4F3"/>